<dbReference type="SUPFAM" id="SSF55785">
    <property type="entry name" value="PYP-like sensor domain (PAS domain)"/>
    <property type="match status" value="3"/>
</dbReference>
<dbReference type="Gene3D" id="3.30.450.40">
    <property type="match status" value="1"/>
</dbReference>
<dbReference type="PROSITE" id="PS50109">
    <property type="entry name" value="HIS_KIN"/>
    <property type="match status" value="1"/>
</dbReference>
<dbReference type="SMART" id="SM00086">
    <property type="entry name" value="PAC"/>
    <property type="match status" value="1"/>
</dbReference>
<dbReference type="InterPro" id="IPR003018">
    <property type="entry name" value="GAF"/>
</dbReference>
<reference evidence="10 11" key="1">
    <citation type="journal article" date="2012" name="J. Bacteriol.">
        <title>Genome Sequence of the Filamentous Bacterium Fibrisoma limi BUZ 3T.</title>
        <authorList>
            <person name="Filippini M."/>
            <person name="Qi W."/>
            <person name="Jaenicke S."/>
            <person name="Goesmann A."/>
            <person name="Smits T.H."/>
            <person name="Bagheri H.C."/>
        </authorList>
    </citation>
    <scope>NUCLEOTIDE SEQUENCE [LARGE SCALE GENOMIC DNA]</scope>
    <source>
        <strain evidence="11">BUZ 3T</strain>
    </source>
</reference>
<dbReference type="InterPro" id="IPR035965">
    <property type="entry name" value="PAS-like_dom_sf"/>
</dbReference>
<feature type="domain" description="Response regulatory" evidence="8">
    <location>
        <begin position="828"/>
        <end position="944"/>
    </location>
</feature>
<dbReference type="Pfam" id="PF08447">
    <property type="entry name" value="PAS_3"/>
    <property type="match status" value="1"/>
</dbReference>
<dbReference type="SUPFAM" id="SSF47384">
    <property type="entry name" value="Homodimeric domain of signal transducing histidine kinase"/>
    <property type="match status" value="1"/>
</dbReference>
<feature type="modified residue" description="4-aspartylphosphate" evidence="6">
    <location>
        <position position="877"/>
    </location>
</feature>
<comment type="catalytic activity">
    <reaction evidence="1">
        <text>ATP + protein L-histidine = ADP + protein N-phospho-L-histidine.</text>
        <dbReference type="EC" id="2.7.13.3"/>
    </reaction>
</comment>
<evidence type="ECO:0000256" key="3">
    <source>
        <dbReference type="ARBA" id="ARBA00022553"/>
    </source>
</evidence>
<keyword evidence="11" id="KW-1185">Reference proteome</keyword>
<evidence type="ECO:0000259" key="7">
    <source>
        <dbReference type="PROSITE" id="PS50109"/>
    </source>
</evidence>
<dbReference type="Gene3D" id="3.30.450.20">
    <property type="entry name" value="PAS domain"/>
    <property type="match status" value="3"/>
</dbReference>
<dbReference type="eggNOG" id="COG2203">
    <property type="taxonomic scope" value="Bacteria"/>
</dbReference>
<protein>
    <recommendedName>
        <fullName evidence="2">histidine kinase</fullName>
        <ecNumber evidence="2">2.7.13.3</ecNumber>
    </recommendedName>
</protein>
<dbReference type="Proteomes" id="UP000009309">
    <property type="component" value="Unassembled WGS sequence"/>
</dbReference>
<dbReference type="InterPro" id="IPR003661">
    <property type="entry name" value="HisK_dim/P_dom"/>
</dbReference>
<dbReference type="EC" id="2.7.13.3" evidence="2"/>
<dbReference type="STRING" id="1185876.BN8_03224"/>
<dbReference type="InterPro" id="IPR013655">
    <property type="entry name" value="PAS_fold_3"/>
</dbReference>
<dbReference type="PROSITE" id="PS50110">
    <property type="entry name" value="RESPONSE_REGULATORY"/>
    <property type="match status" value="1"/>
</dbReference>
<dbReference type="NCBIfam" id="TIGR00229">
    <property type="entry name" value="sensory_box"/>
    <property type="match status" value="2"/>
</dbReference>
<dbReference type="GO" id="GO:0000155">
    <property type="term" value="F:phosphorelay sensor kinase activity"/>
    <property type="evidence" value="ECO:0007669"/>
    <property type="project" value="InterPro"/>
</dbReference>
<dbReference type="InterPro" id="IPR000014">
    <property type="entry name" value="PAS"/>
</dbReference>
<dbReference type="Pfam" id="PF00072">
    <property type="entry name" value="Response_reg"/>
    <property type="match status" value="1"/>
</dbReference>
<dbReference type="OrthoDB" id="5401121at2"/>
<dbReference type="PROSITE" id="PS50113">
    <property type="entry name" value="PAC"/>
    <property type="match status" value="2"/>
</dbReference>
<dbReference type="AlphaFoldDB" id="I2GJK7"/>
<dbReference type="InterPro" id="IPR036097">
    <property type="entry name" value="HisK_dim/P_sf"/>
</dbReference>
<dbReference type="SMART" id="SM00065">
    <property type="entry name" value="GAF"/>
    <property type="match status" value="1"/>
</dbReference>
<evidence type="ECO:0000259" key="9">
    <source>
        <dbReference type="PROSITE" id="PS50113"/>
    </source>
</evidence>
<evidence type="ECO:0000256" key="5">
    <source>
        <dbReference type="ARBA" id="ARBA00022777"/>
    </source>
</evidence>
<sequence length="951" mass="107079">MNNPQQSDWFHGDSSQPDNLSASEKYLMLVNHMQQGFCIIEVLFDETGQPLDYRFLEVNPVFEQQTGLVDPVGKTMRELQPAHEQHWFDTYAQVVKTGQPIHFENQAAHLAGGVWYEVFAFPFGPATNHQVAILFDDITARKKAEAALRASQKQQTYLLKLADTLRMYADQPNMPTIACQLLAQELGAIRVNYAEVKTNTYVVEHEYHSAGLSSMIGQYAISSFRPNEQTAFKAGRTVVISDIEAEANVTDEQVAAYADLNVRAFISVPLLRHGKLVVVLSAIREQPGPWQPEEISLVEETAERTWTAHERARAEETLRASEQKYRTLFDSIDEGFHISELIYDQAGQPVDYRFLEVNPVFEWQTGLQNTVGRLSSEIAPNVESYWLQAYHQVVQTGQPIRIENYNQATDRWYTAYTSRVGGADNRQFVVVFDDITERKQAQEALRHSEEQFRMLVTASSDIVYRMNPDWTQLHRLIGTTFPADIQDSNATWLQTYIPAEDQPQIQQLIQEAIRTRTPFELEHRIMRADGTIGWMFSRAIPMLDEQGTIQSWLGASSDITARKQAEEVLQESNRRKDEFLAMLGHELRNPLATVSNLLLVLELTDGTDENLSYPKAVRLMSREVRYMTRMVDDLLDVGRIRYGLIQLHKQPIDLVTLVRQTVEVAQPLYEQQQRQLSLALPPYSLVMQGDETRLKQVLMNLLTNGLKYTQPAGHVWVSLELADNSALSKQALLRMKDDGIGIAADRQEAIFDIFVQGETTLDRPQGGLGLGLAVVKQLVALHDGSIEVRSEGPGQGSEFLIRLPLTLEVSGSVTTGPSISSSAKSKGRVLVVDDNQTLADMTARLVELSGYEAQTSYSGADALLVAQQWRPDMMLLDLGMPHMDGFEVKRRLTEQPWGNTISVIALTGYGQEPLKAQTDQAGFAAYLLKPLNLLRLRELLRAIMPPGNSDS</sequence>
<dbReference type="InterPro" id="IPR000700">
    <property type="entry name" value="PAS-assoc_C"/>
</dbReference>
<accession>I2GJK7</accession>
<dbReference type="InterPro" id="IPR001789">
    <property type="entry name" value="Sig_transdc_resp-reg_receiver"/>
</dbReference>
<dbReference type="InterPro" id="IPR029016">
    <property type="entry name" value="GAF-like_dom_sf"/>
</dbReference>
<organism evidence="10 11">
    <name type="scientific">Fibrisoma limi BUZ 3</name>
    <dbReference type="NCBI Taxonomy" id="1185876"/>
    <lineage>
        <taxon>Bacteria</taxon>
        <taxon>Pseudomonadati</taxon>
        <taxon>Bacteroidota</taxon>
        <taxon>Cytophagia</taxon>
        <taxon>Cytophagales</taxon>
        <taxon>Spirosomataceae</taxon>
        <taxon>Fibrisoma</taxon>
    </lineage>
</organism>
<feature type="domain" description="PAC" evidence="9">
    <location>
        <begin position="396"/>
        <end position="447"/>
    </location>
</feature>
<dbReference type="InterPro" id="IPR003594">
    <property type="entry name" value="HATPase_dom"/>
</dbReference>
<evidence type="ECO:0000256" key="6">
    <source>
        <dbReference type="PROSITE-ProRule" id="PRU00169"/>
    </source>
</evidence>
<evidence type="ECO:0000256" key="1">
    <source>
        <dbReference type="ARBA" id="ARBA00000085"/>
    </source>
</evidence>
<dbReference type="Pfam" id="PF01590">
    <property type="entry name" value="GAF"/>
    <property type="match status" value="1"/>
</dbReference>
<dbReference type="Pfam" id="PF02518">
    <property type="entry name" value="HATPase_c"/>
    <property type="match status" value="1"/>
</dbReference>
<dbReference type="CDD" id="cd00130">
    <property type="entry name" value="PAS"/>
    <property type="match status" value="1"/>
</dbReference>
<proteinExistence type="predicted"/>
<gene>
    <name evidence="10" type="ORF">BN8_03224</name>
</gene>
<evidence type="ECO:0000259" key="8">
    <source>
        <dbReference type="PROSITE" id="PS50110"/>
    </source>
</evidence>
<dbReference type="Pfam" id="PF13426">
    <property type="entry name" value="PAS_9"/>
    <property type="match status" value="1"/>
</dbReference>
<evidence type="ECO:0000256" key="4">
    <source>
        <dbReference type="ARBA" id="ARBA00022679"/>
    </source>
</evidence>
<dbReference type="SUPFAM" id="SSF55781">
    <property type="entry name" value="GAF domain-like"/>
    <property type="match status" value="1"/>
</dbReference>
<dbReference type="PANTHER" id="PTHR43547:SF2">
    <property type="entry name" value="HYBRID SIGNAL TRANSDUCTION HISTIDINE KINASE C"/>
    <property type="match status" value="1"/>
</dbReference>
<dbReference type="EMBL" id="CAIT01000006">
    <property type="protein sequence ID" value="CCH54082.1"/>
    <property type="molecule type" value="Genomic_DNA"/>
</dbReference>
<keyword evidence="5 10" id="KW-0418">Kinase</keyword>
<dbReference type="SMART" id="SM00387">
    <property type="entry name" value="HATPase_c"/>
    <property type="match status" value="1"/>
</dbReference>
<dbReference type="CDD" id="cd16922">
    <property type="entry name" value="HATPase_EvgS-ArcB-TorS-like"/>
    <property type="match status" value="1"/>
</dbReference>
<dbReference type="InterPro" id="IPR036890">
    <property type="entry name" value="HATPase_C_sf"/>
</dbReference>
<evidence type="ECO:0000313" key="11">
    <source>
        <dbReference type="Proteomes" id="UP000009309"/>
    </source>
</evidence>
<dbReference type="eggNOG" id="COG5002">
    <property type="taxonomic scope" value="Bacteria"/>
</dbReference>
<dbReference type="Gene3D" id="3.40.50.2300">
    <property type="match status" value="1"/>
</dbReference>
<evidence type="ECO:0000256" key="2">
    <source>
        <dbReference type="ARBA" id="ARBA00012438"/>
    </source>
</evidence>
<dbReference type="PRINTS" id="PR00344">
    <property type="entry name" value="BCTRLSENSOR"/>
</dbReference>
<comment type="caution">
    <text evidence="10">The sequence shown here is derived from an EMBL/GenBank/DDBJ whole genome shotgun (WGS) entry which is preliminary data.</text>
</comment>
<dbReference type="InterPro" id="IPR005467">
    <property type="entry name" value="His_kinase_dom"/>
</dbReference>
<feature type="domain" description="Histidine kinase" evidence="7">
    <location>
        <begin position="582"/>
        <end position="807"/>
    </location>
</feature>
<dbReference type="eggNOG" id="COG2205">
    <property type="taxonomic scope" value="Bacteria"/>
</dbReference>
<dbReference type="SMART" id="SM00388">
    <property type="entry name" value="HisKA"/>
    <property type="match status" value="1"/>
</dbReference>
<dbReference type="SUPFAM" id="SSF52172">
    <property type="entry name" value="CheY-like"/>
    <property type="match status" value="1"/>
</dbReference>
<dbReference type="InterPro" id="IPR001610">
    <property type="entry name" value="PAC"/>
</dbReference>
<dbReference type="PANTHER" id="PTHR43547">
    <property type="entry name" value="TWO-COMPONENT HISTIDINE KINASE"/>
    <property type="match status" value="1"/>
</dbReference>
<dbReference type="CDD" id="cd00082">
    <property type="entry name" value="HisKA"/>
    <property type="match status" value="1"/>
</dbReference>
<dbReference type="InterPro" id="IPR011006">
    <property type="entry name" value="CheY-like_superfamily"/>
</dbReference>
<feature type="domain" description="PAC" evidence="9">
    <location>
        <begin position="519"/>
        <end position="571"/>
    </location>
</feature>
<dbReference type="SUPFAM" id="SSF55874">
    <property type="entry name" value="ATPase domain of HSP90 chaperone/DNA topoisomerase II/histidine kinase"/>
    <property type="match status" value="1"/>
</dbReference>
<dbReference type="SMART" id="SM00448">
    <property type="entry name" value="REC"/>
    <property type="match status" value="1"/>
</dbReference>
<evidence type="ECO:0000313" key="10">
    <source>
        <dbReference type="EMBL" id="CCH54082.1"/>
    </source>
</evidence>
<dbReference type="Gene3D" id="1.10.287.130">
    <property type="match status" value="1"/>
</dbReference>
<name>I2GJK7_9BACT</name>
<dbReference type="FunFam" id="3.30.565.10:FF:000006">
    <property type="entry name" value="Sensor histidine kinase WalK"/>
    <property type="match status" value="1"/>
</dbReference>
<dbReference type="Gene3D" id="3.30.565.10">
    <property type="entry name" value="Histidine kinase-like ATPase, C-terminal domain"/>
    <property type="match status" value="1"/>
</dbReference>
<dbReference type="InterPro" id="IPR004358">
    <property type="entry name" value="Sig_transdc_His_kin-like_C"/>
</dbReference>
<dbReference type="Pfam" id="PF00512">
    <property type="entry name" value="HisKA"/>
    <property type="match status" value="1"/>
</dbReference>
<keyword evidence="4 10" id="KW-0808">Transferase</keyword>
<keyword evidence="3 6" id="KW-0597">Phosphoprotein</keyword>
<dbReference type="RefSeq" id="WP_009282662.1">
    <property type="nucleotide sequence ID" value="NZ_CAIT01000006.1"/>
</dbReference>